<keyword evidence="3" id="KW-0479">Metal-binding</keyword>
<evidence type="ECO:0000313" key="10">
    <source>
        <dbReference type="EMBL" id="EDV39324.1"/>
    </source>
</evidence>
<dbReference type="PhylomeDB" id="B3M3Z0"/>
<dbReference type="FunCoup" id="B3M3Z0">
    <property type="interactions" value="17"/>
</dbReference>
<keyword evidence="2" id="KW-0645">Protease</keyword>
<keyword evidence="6" id="KW-0482">Metalloprotease</keyword>
<dbReference type="KEGG" id="dan:6507881"/>
<accession>B3M3Z0</accession>
<dbReference type="GO" id="GO:0006508">
    <property type="term" value="P:proteolysis"/>
    <property type="evidence" value="ECO:0007669"/>
    <property type="project" value="UniProtKB-KW"/>
</dbReference>
<protein>
    <submittedName>
        <fullName evidence="10">Uncharacterized protein</fullName>
    </submittedName>
</protein>
<dbReference type="AlphaFoldDB" id="B3M3Z0"/>
<evidence type="ECO:0000256" key="5">
    <source>
        <dbReference type="ARBA" id="ARBA00022833"/>
    </source>
</evidence>
<keyword evidence="11" id="KW-1185">Reference proteome</keyword>
<dbReference type="STRING" id="7217.B3M3Z0"/>
<evidence type="ECO:0000259" key="8">
    <source>
        <dbReference type="Pfam" id="PF01435"/>
    </source>
</evidence>
<feature type="transmembrane region" description="Helical" evidence="7">
    <location>
        <begin position="175"/>
        <end position="205"/>
    </location>
</feature>
<evidence type="ECO:0000259" key="9">
    <source>
        <dbReference type="Pfam" id="PF16491"/>
    </source>
</evidence>
<dbReference type="EMBL" id="CH902618">
    <property type="protein sequence ID" value="EDV39324.1"/>
    <property type="molecule type" value="Genomic_DNA"/>
</dbReference>
<dbReference type="HOGENOM" id="CLU_025947_3_0_1"/>
<organism evidence="10 11">
    <name type="scientific">Drosophila ananassae</name>
    <name type="common">Fruit fly</name>
    <dbReference type="NCBI Taxonomy" id="7217"/>
    <lineage>
        <taxon>Eukaryota</taxon>
        <taxon>Metazoa</taxon>
        <taxon>Ecdysozoa</taxon>
        <taxon>Arthropoda</taxon>
        <taxon>Hexapoda</taxon>
        <taxon>Insecta</taxon>
        <taxon>Pterygota</taxon>
        <taxon>Neoptera</taxon>
        <taxon>Endopterygota</taxon>
        <taxon>Diptera</taxon>
        <taxon>Brachycera</taxon>
        <taxon>Muscomorpha</taxon>
        <taxon>Ephydroidea</taxon>
        <taxon>Drosophilidae</taxon>
        <taxon>Drosophila</taxon>
        <taxon>Sophophora</taxon>
    </lineage>
</organism>
<dbReference type="InterPro" id="IPR032456">
    <property type="entry name" value="Peptidase_M48_N"/>
</dbReference>
<dbReference type="GO" id="GO:0004222">
    <property type="term" value="F:metalloendopeptidase activity"/>
    <property type="evidence" value="ECO:0007669"/>
    <property type="project" value="InterPro"/>
</dbReference>
<dbReference type="eggNOG" id="KOG2719">
    <property type="taxonomic scope" value="Eukaryota"/>
</dbReference>
<dbReference type="GO" id="GO:0046872">
    <property type="term" value="F:metal ion binding"/>
    <property type="evidence" value="ECO:0007669"/>
    <property type="project" value="UniProtKB-KW"/>
</dbReference>
<evidence type="ECO:0000256" key="7">
    <source>
        <dbReference type="SAM" id="Phobius"/>
    </source>
</evidence>
<evidence type="ECO:0000256" key="6">
    <source>
        <dbReference type="ARBA" id="ARBA00023049"/>
    </source>
</evidence>
<feature type="transmembrane region" description="Helical" evidence="7">
    <location>
        <begin position="36"/>
        <end position="58"/>
    </location>
</feature>
<dbReference type="Pfam" id="PF01435">
    <property type="entry name" value="Peptidase_M48"/>
    <property type="match status" value="1"/>
</dbReference>
<feature type="transmembrane region" description="Helical" evidence="7">
    <location>
        <begin position="134"/>
        <end position="154"/>
    </location>
</feature>
<proteinExistence type="predicted"/>
<reference evidence="10 11" key="1">
    <citation type="journal article" date="2007" name="Nature">
        <title>Evolution of genes and genomes on the Drosophila phylogeny.</title>
        <authorList>
            <consortium name="Drosophila 12 Genomes Consortium"/>
            <person name="Clark A.G."/>
            <person name="Eisen M.B."/>
            <person name="Smith D.R."/>
            <person name="Bergman C.M."/>
            <person name="Oliver B."/>
            <person name="Markow T.A."/>
            <person name="Kaufman T.C."/>
            <person name="Kellis M."/>
            <person name="Gelbart W."/>
            <person name="Iyer V.N."/>
            <person name="Pollard D.A."/>
            <person name="Sackton T.B."/>
            <person name="Larracuente A.M."/>
            <person name="Singh N.D."/>
            <person name="Abad J.P."/>
            <person name="Abt D.N."/>
            <person name="Adryan B."/>
            <person name="Aguade M."/>
            <person name="Akashi H."/>
            <person name="Anderson W.W."/>
            <person name="Aquadro C.F."/>
            <person name="Ardell D.H."/>
            <person name="Arguello R."/>
            <person name="Artieri C.G."/>
            <person name="Barbash D.A."/>
            <person name="Barker D."/>
            <person name="Barsanti P."/>
            <person name="Batterham P."/>
            <person name="Batzoglou S."/>
            <person name="Begun D."/>
            <person name="Bhutkar A."/>
            <person name="Blanco E."/>
            <person name="Bosak S.A."/>
            <person name="Bradley R.K."/>
            <person name="Brand A.D."/>
            <person name="Brent M.R."/>
            <person name="Brooks A.N."/>
            <person name="Brown R.H."/>
            <person name="Butlin R.K."/>
            <person name="Caggese C."/>
            <person name="Calvi B.R."/>
            <person name="Bernardo de Carvalho A."/>
            <person name="Caspi A."/>
            <person name="Castrezana S."/>
            <person name="Celniker S.E."/>
            <person name="Chang J.L."/>
            <person name="Chapple C."/>
            <person name="Chatterji S."/>
            <person name="Chinwalla A."/>
            <person name="Civetta A."/>
            <person name="Clifton S.W."/>
            <person name="Comeron J.M."/>
            <person name="Costello J.C."/>
            <person name="Coyne J.A."/>
            <person name="Daub J."/>
            <person name="David R.G."/>
            <person name="Delcher A.L."/>
            <person name="Delehaunty K."/>
            <person name="Do C.B."/>
            <person name="Ebling H."/>
            <person name="Edwards K."/>
            <person name="Eickbush T."/>
            <person name="Evans J.D."/>
            <person name="Filipski A."/>
            <person name="Findeiss S."/>
            <person name="Freyhult E."/>
            <person name="Fulton L."/>
            <person name="Fulton R."/>
            <person name="Garcia A.C."/>
            <person name="Gardiner A."/>
            <person name="Garfield D.A."/>
            <person name="Garvin B.E."/>
            <person name="Gibson G."/>
            <person name="Gilbert D."/>
            <person name="Gnerre S."/>
            <person name="Godfrey J."/>
            <person name="Good R."/>
            <person name="Gotea V."/>
            <person name="Gravely B."/>
            <person name="Greenberg A.J."/>
            <person name="Griffiths-Jones S."/>
            <person name="Gross S."/>
            <person name="Guigo R."/>
            <person name="Gustafson E.A."/>
            <person name="Haerty W."/>
            <person name="Hahn M.W."/>
            <person name="Halligan D.L."/>
            <person name="Halpern A.L."/>
            <person name="Halter G.M."/>
            <person name="Han M.V."/>
            <person name="Heger A."/>
            <person name="Hillier L."/>
            <person name="Hinrichs A.S."/>
            <person name="Holmes I."/>
            <person name="Hoskins R.A."/>
            <person name="Hubisz M.J."/>
            <person name="Hultmark D."/>
            <person name="Huntley M.A."/>
            <person name="Jaffe D.B."/>
            <person name="Jagadeeshan S."/>
            <person name="Jeck W.R."/>
            <person name="Johnson J."/>
            <person name="Jones C.D."/>
            <person name="Jordan W.C."/>
            <person name="Karpen G.H."/>
            <person name="Kataoka E."/>
            <person name="Keightley P.D."/>
            <person name="Kheradpour P."/>
            <person name="Kirkness E.F."/>
            <person name="Koerich L.B."/>
            <person name="Kristiansen K."/>
            <person name="Kudrna D."/>
            <person name="Kulathinal R.J."/>
            <person name="Kumar S."/>
            <person name="Kwok R."/>
            <person name="Lander E."/>
            <person name="Langley C.H."/>
            <person name="Lapoint R."/>
            <person name="Lazzaro B.P."/>
            <person name="Lee S.J."/>
            <person name="Levesque L."/>
            <person name="Li R."/>
            <person name="Lin C.F."/>
            <person name="Lin M.F."/>
            <person name="Lindblad-Toh K."/>
            <person name="Llopart A."/>
            <person name="Long M."/>
            <person name="Low L."/>
            <person name="Lozovsky E."/>
            <person name="Lu J."/>
            <person name="Luo M."/>
            <person name="Machado C.A."/>
            <person name="Makalowski W."/>
            <person name="Marzo M."/>
            <person name="Matsuda M."/>
            <person name="Matzkin L."/>
            <person name="McAllister B."/>
            <person name="McBride C.S."/>
            <person name="McKernan B."/>
            <person name="McKernan K."/>
            <person name="Mendez-Lago M."/>
            <person name="Minx P."/>
            <person name="Mollenhauer M.U."/>
            <person name="Montooth K."/>
            <person name="Mount S.M."/>
            <person name="Mu X."/>
            <person name="Myers E."/>
            <person name="Negre B."/>
            <person name="Newfeld S."/>
            <person name="Nielsen R."/>
            <person name="Noor M.A."/>
            <person name="O'Grady P."/>
            <person name="Pachter L."/>
            <person name="Papaceit M."/>
            <person name="Parisi M.J."/>
            <person name="Parisi M."/>
            <person name="Parts L."/>
            <person name="Pedersen J.S."/>
            <person name="Pesole G."/>
            <person name="Phillippy A.M."/>
            <person name="Ponting C.P."/>
            <person name="Pop M."/>
            <person name="Porcelli D."/>
            <person name="Powell J.R."/>
            <person name="Prohaska S."/>
            <person name="Pruitt K."/>
            <person name="Puig M."/>
            <person name="Quesneville H."/>
            <person name="Ram K.R."/>
            <person name="Rand D."/>
            <person name="Rasmussen M.D."/>
            <person name="Reed L.K."/>
            <person name="Reenan R."/>
            <person name="Reily A."/>
            <person name="Remington K.A."/>
            <person name="Rieger T.T."/>
            <person name="Ritchie M.G."/>
            <person name="Robin C."/>
            <person name="Rogers Y.H."/>
            <person name="Rohde C."/>
            <person name="Rozas J."/>
            <person name="Rubenfield M.J."/>
            <person name="Ruiz A."/>
            <person name="Russo S."/>
            <person name="Salzberg S.L."/>
            <person name="Sanchez-Gracia A."/>
            <person name="Saranga D.J."/>
            <person name="Sato H."/>
            <person name="Schaeffer S.W."/>
            <person name="Schatz M.C."/>
            <person name="Schlenke T."/>
            <person name="Schwartz R."/>
            <person name="Segarra C."/>
            <person name="Singh R.S."/>
            <person name="Sirot L."/>
            <person name="Sirota M."/>
            <person name="Sisneros N.B."/>
            <person name="Smith C.D."/>
            <person name="Smith T.F."/>
            <person name="Spieth J."/>
            <person name="Stage D.E."/>
            <person name="Stark A."/>
            <person name="Stephan W."/>
            <person name="Strausberg R.L."/>
            <person name="Strempel S."/>
            <person name="Sturgill D."/>
            <person name="Sutton G."/>
            <person name="Sutton G.G."/>
            <person name="Tao W."/>
            <person name="Teichmann S."/>
            <person name="Tobari Y.N."/>
            <person name="Tomimura Y."/>
            <person name="Tsolas J.M."/>
            <person name="Valente V.L."/>
            <person name="Venter E."/>
            <person name="Venter J.C."/>
            <person name="Vicario S."/>
            <person name="Vieira F.G."/>
            <person name="Vilella A.J."/>
            <person name="Villasante A."/>
            <person name="Walenz B."/>
            <person name="Wang J."/>
            <person name="Wasserman M."/>
            <person name="Watts T."/>
            <person name="Wilson D."/>
            <person name="Wilson R.K."/>
            <person name="Wing R.A."/>
            <person name="Wolfner M.F."/>
            <person name="Wong A."/>
            <person name="Wong G.K."/>
            <person name="Wu C.I."/>
            <person name="Wu G."/>
            <person name="Yamamoto D."/>
            <person name="Yang H.P."/>
            <person name="Yang S.P."/>
            <person name="Yorke J.A."/>
            <person name="Yoshida K."/>
            <person name="Zdobnov E."/>
            <person name="Zhang P."/>
            <person name="Zhang Y."/>
            <person name="Zimin A.V."/>
            <person name="Baldwin J."/>
            <person name="Abdouelleil A."/>
            <person name="Abdulkadir J."/>
            <person name="Abebe A."/>
            <person name="Abera B."/>
            <person name="Abreu J."/>
            <person name="Acer S.C."/>
            <person name="Aftuck L."/>
            <person name="Alexander A."/>
            <person name="An P."/>
            <person name="Anderson E."/>
            <person name="Anderson S."/>
            <person name="Arachi H."/>
            <person name="Azer M."/>
            <person name="Bachantsang P."/>
            <person name="Barry A."/>
            <person name="Bayul T."/>
            <person name="Berlin A."/>
            <person name="Bessette D."/>
            <person name="Bloom T."/>
            <person name="Blye J."/>
            <person name="Boguslavskiy L."/>
            <person name="Bonnet C."/>
            <person name="Boukhgalter B."/>
            <person name="Bourzgui I."/>
            <person name="Brown A."/>
            <person name="Cahill P."/>
            <person name="Channer S."/>
            <person name="Cheshatsang Y."/>
            <person name="Chuda L."/>
            <person name="Citroen M."/>
            <person name="Collymore A."/>
            <person name="Cooke P."/>
            <person name="Costello M."/>
            <person name="D'Aco K."/>
            <person name="Daza R."/>
            <person name="De Haan G."/>
            <person name="DeGray S."/>
            <person name="DeMaso C."/>
            <person name="Dhargay N."/>
            <person name="Dooley K."/>
            <person name="Dooley E."/>
            <person name="Doricent M."/>
            <person name="Dorje P."/>
            <person name="Dorjee K."/>
            <person name="Dupes A."/>
            <person name="Elong R."/>
            <person name="Falk J."/>
            <person name="Farina A."/>
            <person name="Faro S."/>
            <person name="Ferguson D."/>
            <person name="Fisher S."/>
            <person name="Foley C.D."/>
            <person name="Franke A."/>
            <person name="Friedrich D."/>
            <person name="Gadbois L."/>
            <person name="Gearin G."/>
            <person name="Gearin C.R."/>
            <person name="Giannoukos G."/>
            <person name="Goode T."/>
            <person name="Graham J."/>
            <person name="Grandbois E."/>
            <person name="Grewal S."/>
            <person name="Gyaltsen K."/>
            <person name="Hafez N."/>
            <person name="Hagos B."/>
            <person name="Hall J."/>
            <person name="Henson C."/>
            <person name="Hollinger A."/>
            <person name="Honan T."/>
            <person name="Huard M.D."/>
            <person name="Hughes L."/>
            <person name="Hurhula B."/>
            <person name="Husby M.E."/>
            <person name="Kamat A."/>
            <person name="Kanga B."/>
            <person name="Kashin S."/>
            <person name="Khazanovich D."/>
            <person name="Kisner P."/>
            <person name="Lance K."/>
            <person name="Lara M."/>
            <person name="Lee W."/>
            <person name="Lennon N."/>
            <person name="Letendre F."/>
            <person name="LeVine R."/>
            <person name="Lipovsky A."/>
            <person name="Liu X."/>
            <person name="Liu J."/>
            <person name="Liu S."/>
            <person name="Lokyitsang T."/>
            <person name="Lokyitsang Y."/>
            <person name="Lubonja R."/>
            <person name="Lui A."/>
            <person name="MacDonald P."/>
            <person name="Magnisalis V."/>
            <person name="Maru K."/>
            <person name="Matthews C."/>
            <person name="McCusker W."/>
            <person name="McDonough S."/>
            <person name="Mehta T."/>
            <person name="Meldrim J."/>
            <person name="Meneus L."/>
            <person name="Mihai O."/>
            <person name="Mihalev A."/>
            <person name="Mihova T."/>
            <person name="Mittelman R."/>
            <person name="Mlenga V."/>
            <person name="Montmayeur A."/>
            <person name="Mulrain L."/>
            <person name="Navidi A."/>
            <person name="Naylor J."/>
            <person name="Negash T."/>
            <person name="Nguyen T."/>
            <person name="Nguyen N."/>
            <person name="Nicol R."/>
            <person name="Norbu C."/>
            <person name="Norbu N."/>
            <person name="Novod N."/>
            <person name="O'Neill B."/>
            <person name="Osman S."/>
            <person name="Markiewicz E."/>
            <person name="Oyono O.L."/>
            <person name="Patti C."/>
            <person name="Phunkhang P."/>
            <person name="Pierre F."/>
            <person name="Priest M."/>
            <person name="Raghuraman S."/>
            <person name="Rege F."/>
            <person name="Reyes R."/>
            <person name="Rise C."/>
            <person name="Rogov P."/>
            <person name="Ross K."/>
            <person name="Ryan E."/>
            <person name="Settipalli S."/>
            <person name="Shea T."/>
            <person name="Sherpa N."/>
            <person name="Shi L."/>
            <person name="Shih D."/>
            <person name="Sparrow T."/>
            <person name="Spaulding J."/>
            <person name="Stalker J."/>
            <person name="Stange-Thomann N."/>
            <person name="Stavropoulos S."/>
            <person name="Stone C."/>
            <person name="Strader C."/>
            <person name="Tesfaye S."/>
            <person name="Thomson T."/>
            <person name="Thoulutsang Y."/>
            <person name="Thoulutsang D."/>
            <person name="Topham K."/>
            <person name="Topping I."/>
            <person name="Tsamla T."/>
            <person name="Vassiliev H."/>
            <person name="Vo A."/>
            <person name="Wangchuk T."/>
            <person name="Wangdi T."/>
            <person name="Weiand M."/>
            <person name="Wilkinson J."/>
            <person name="Wilson A."/>
            <person name="Yadav S."/>
            <person name="Young G."/>
            <person name="Yu Q."/>
            <person name="Zembek L."/>
            <person name="Zhong D."/>
            <person name="Zimmer A."/>
            <person name="Zwirko Z."/>
            <person name="Jaffe D.B."/>
            <person name="Alvarez P."/>
            <person name="Brockman W."/>
            <person name="Butler J."/>
            <person name="Chin C."/>
            <person name="Gnerre S."/>
            <person name="Grabherr M."/>
            <person name="Kleber M."/>
            <person name="Mauceli E."/>
            <person name="MacCallum I."/>
        </authorList>
    </citation>
    <scope>NUCLEOTIDE SEQUENCE [LARGE SCALE GENOMIC DNA]</scope>
    <source>
        <strain evidence="11">Tucson 14024-0371.13</strain>
    </source>
</reference>
<feature type="transmembrane region" description="Helical" evidence="7">
    <location>
        <begin position="381"/>
        <end position="406"/>
    </location>
</feature>
<dbReference type="GeneID" id="6507881"/>
<keyword evidence="5" id="KW-0862">Zinc</keyword>
<comment type="cofactor">
    <cofactor evidence="1">
        <name>Zn(2+)</name>
        <dbReference type="ChEBI" id="CHEBI:29105"/>
    </cofactor>
</comment>
<feature type="transmembrane region" description="Helical" evidence="7">
    <location>
        <begin position="101"/>
        <end position="122"/>
    </location>
</feature>
<evidence type="ECO:0000256" key="4">
    <source>
        <dbReference type="ARBA" id="ARBA00022801"/>
    </source>
</evidence>
<dbReference type="InterPro" id="IPR001915">
    <property type="entry name" value="Peptidase_M48"/>
</dbReference>
<dbReference type="PANTHER" id="PTHR10120">
    <property type="entry name" value="CAAX PRENYL PROTEASE 1"/>
    <property type="match status" value="1"/>
</dbReference>
<dbReference type="Pfam" id="PF16491">
    <property type="entry name" value="Peptidase_M48_N"/>
    <property type="match status" value="1"/>
</dbReference>
<evidence type="ECO:0000256" key="3">
    <source>
        <dbReference type="ARBA" id="ARBA00022723"/>
    </source>
</evidence>
<keyword evidence="7" id="KW-1133">Transmembrane helix</keyword>
<dbReference type="InParanoid" id="B3M3Z0"/>
<gene>
    <name evidence="10" type="primary">Dana\GF25256</name>
    <name evidence="10" type="synonym">dana_GLEANR_9933</name>
    <name evidence="10" type="ORF">GF25256</name>
</gene>
<dbReference type="OrthoDB" id="7882191at2759"/>
<dbReference type="SMR" id="B3M3Z0"/>
<keyword evidence="4 10" id="KW-0378">Hydrolase</keyword>
<evidence type="ECO:0000313" key="11">
    <source>
        <dbReference type="Proteomes" id="UP000007801"/>
    </source>
</evidence>
<feature type="transmembrane region" description="Helical" evidence="7">
    <location>
        <begin position="343"/>
        <end position="361"/>
    </location>
</feature>
<evidence type="ECO:0000256" key="1">
    <source>
        <dbReference type="ARBA" id="ARBA00001947"/>
    </source>
</evidence>
<feature type="domain" description="Peptidase M48" evidence="8">
    <location>
        <begin position="260"/>
        <end position="467"/>
    </location>
</feature>
<keyword evidence="7" id="KW-0472">Membrane</keyword>
<dbReference type="Gene3D" id="3.30.2010.10">
    <property type="entry name" value="Metalloproteases ('zincins'), catalytic domain"/>
    <property type="match status" value="1"/>
</dbReference>
<name>B3M3Z0_DROAN</name>
<dbReference type="Proteomes" id="UP000007801">
    <property type="component" value="Unassembled WGS sequence"/>
</dbReference>
<keyword evidence="7" id="KW-0812">Transmembrane</keyword>
<evidence type="ECO:0000256" key="2">
    <source>
        <dbReference type="ARBA" id="ARBA00022670"/>
    </source>
</evidence>
<sequence>MPPLYEDPIQGVALRIVGNGIGTKMYPESWSLSDPIFLRHVLVMIVVLYTAFHVILCCRQLRVCKREKKPPPEMEDVMSPEAFQQSKDREMHSVWLQMSSYLFDAFFSILDLYYGILAEIWYVCVSWYSHADMVWLNMAFMSIFTVYMVVRLLPQLFYEKLSLDPTYNVDPEKTAPLMGLLCTLAFVAVFLQLLVIPVTVILVYIEQHTHWLFSLVVWFLLVLFTLLMMGLTGIFGVPCLGRSYKLELEIMDDELLTTLKVFGFPLDRVYMVHTFHVGRPTAWVMGLWCCLRLDIHDNLMFNRGLAVDDLPSTQVGSGLKEVEMAAFVAHQLAHWKKRHVPKAIAIILVTLLVYFFIFGYASSVQTLYKAADFTDFYPQMIGYWLVYKYLLPPVHLIATWIVYFFLRHFEYHADSYTYHMGYGNHLKAALLKLFADSFVYPHIDHAYLMWHLTRPSSLQRISNLEQLEDRNHQVSMISLI</sequence>
<dbReference type="OMA" id="TITNWII"/>
<feature type="domain" description="CAAX prenyl protease 1 N-terminal" evidence="9">
    <location>
        <begin position="60"/>
        <end position="240"/>
    </location>
</feature>
<feature type="transmembrane region" description="Helical" evidence="7">
    <location>
        <begin position="211"/>
        <end position="237"/>
    </location>
</feature>